<dbReference type="Proteomes" id="UP000326757">
    <property type="component" value="Unassembled WGS sequence"/>
</dbReference>
<accession>A0A5N6JXY6</accession>
<evidence type="ECO:0000313" key="2">
    <source>
        <dbReference type="Proteomes" id="UP000326757"/>
    </source>
</evidence>
<gene>
    <name evidence="1" type="ORF">EYC80_009473</name>
</gene>
<evidence type="ECO:0000313" key="1">
    <source>
        <dbReference type="EMBL" id="KAB8294011.1"/>
    </source>
</evidence>
<dbReference type="EMBL" id="VIGI01000011">
    <property type="protein sequence ID" value="KAB8294011.1"/>
    <property type="molecule type" value="Genomic_DNA"/>
</dbReference>
<keyword evidence="2" id="KW-1185">Reference proteome</keyword>
<dbReference type="AlphaFoldDB" id="A0A5N6JXY6"/>
<comment type="caution">
    <text evidence="1">The sequence shown here is derived from an EMBL/GenBank/DDBJ whole genome shotgun (WGS) entry which is preliminary data.</text>
</comment>
<proteinExistence type="predicted"/>
<reference evidence="1 2" key="1">
    <citation type="submission" date="2019-06" db="EMBL/GenBank/DDBJ databases">
        <title>Genome Sequence of the Brown Rot Fungal Pathogen Monilinia laxa.</title>
        <authorList>
            <person name="De Miccolis Angelini R.M."/>
            <person name="Landi L."/>
            <person name="Abate D."/>
            <person name="Pollastro S."/>
            <person name="Romanazzi G."/>
            <person name="Faretra F."/>
        </authorList>
    </citation>
    <scope>NUCLEOTIDE SEQUENCE [LARGE SCALE GENOMIC DNA]</scope>
    <source>
        <strain evidence="1 2">Mlax316</strain>
    </source>
</reference>
<protein>
    <submittedName>
        <fullName evidence="1">Uncharacterized protein</fullName>
    </submittedName>
</protein>
<name>A0A5N6JXY6_MONLA</name>
<sequence length="93" mass="10634">MGLGWDGIRGTKLNRAEMDGYFAHVAESRKTDRQAHGFKGMLGDGRRERGMSTELRFMDRNGILSDLDAKLQLDKMALRRRCIYDKTLTLVTL</sequence>
<organism evidence="1 2">
    <name type="scientific">Monilinia laxa</name>
    <name type="common">Brown rot fungus</name>
    <name type="synonym">Sclerotinia laxa</name>
    <dbReference type="NCBI Taxonomy" id="61186"/>
    <lineage>
        <taxon>Eukaryota</taxon>
        <taxon>Fungi</taxon>
        <taxon>Dikarya</taxon>
        <taxon>Ascomycota</taxon>
        <taxon>Pezizomycotina</taxon>
        <taxon>Leotiomycetes</taxon>
        <taxon>Helotiales</taxon>
        <taxon>Sclerotiniaceae</taxon>
        <taxon>Monilinia</taxon>
    </lineage>
</organism>